<evidence type="ECO:0000256" key="9">
    <source>
        <dbReference type="ARBA" id="ARBA00022679"/>
    </source>
</evidence>
<comment type="pathway">
    <text evidence="5 17">Amino-acid biosynthesis; L-leucine biosynthesis; L-leucine from 3-methyl-2-oxobutanoate: step 4/4.</text>
</comment>
<comment type="pathway">
    <text evidence="3 17">Amino-acid biosynthesis; L-isoleucine biosynthesis; L-isoleucine from 2-oxobutanoate: step 4/4.</text>
</comment>
<evidence type="ECO:0000313" key="18">
    <source>
        <dbReference type="EMBL" id="ACF12803.1"/>
    </source>
</evidence>
<dbReference type="STRING" id="517418.Ctha_0332"/>
<keyword evidence="7 17" id="KW-0032">Aminotransferase</keyword>
<evidence type="ECO:0000256" key="1">
    <source>
        <dbReference type="ARBA" id="ARBA00001933"/>
    </source>
</evidence>
<keyword evidence="11 17" id="KW-0100">Branched-chain amino acid biosynthesis</keyword>
<keyword evidence="8 17" id="KW-0028">Amino-acid biosynthesis</keyword>
<evidence type="ECO:0000256" key="14">
    <source>
        <dbReference type="ARBA" id="ARBA00049229"/>
    </source>
</evidence>
<evidence type="ECO:0000256" key="4">
    <source>
        <dbReference type="ARBA" id="ARBA00004931"/>
    </source>
</evidence>
<comment type="pathway">
    <text evidence="4 17">Amino-acid biosynthesis; L-valine biosynthesis; L-valine from pyruvate: step 4/4.</text>
</comment>
<dbReference type="PANTHER" id="PTHR42743:SF11">
    <property type="entry name" value="AMINODEOXYCHORISMATE LYASE"/>
    <property type="match status" value="1"/>
</dbReference>
<dbReference type="GO" id="GO:0009097">
    <property type="term" value="P:isoleucine biosynthetic process"/>
    <property type="evidence" value="ECO:0007669"/>
    <property type="project" value="UniProtKB-UniPathway"/>
</dbReference>
<dbReference type="PANTHER" id="PTHR42743">
    <property type="entry name" value="AMINO-ACID AMINOTRANSFERASE"/>
    <property type="match status" value="1"/>
</dbReference>
<proteinExistence type="inferred from homology"/>
<evidence type="ECO:0000256" key="16">
    <source>
        <dbReference type="RuleBase" id="RU004516"/>
    </source>
</evidence>
<sequence>MNKSAQIWMNGRLIPWDEAKVHVLAHAIHYGSSMFEGIRCYETENGSAVLFLKEHMRRLFDSAKIYRINIPYTIDELCQATIGVIVANKQRSCYIRPIVFRGAGALGVNPKSAAIDLAIATWEWGSYLGEAVLETGVDVRIATWNRPAPNTTPAGAKAGGNYLNSQLIKMEALMDGYAEGIALDAFGYVSEGSGENIFVVRDGVIHTPFAAQSILPGITRNAVMQLAKSLGFEVKEAFISRESLYIADEIFMTGTAAEITPVRSVDKYQIGTGKPGEMTKALQSAYFDVIHKGIDNRGWLTFLDNESDEAEKAAAVSENNTGKA</sequence>
<organism evidence="18 19">
    <name type="scientific">Chloroherpeton thalassium (strain ATCC 35110 / GB-78)</name>
    <dbReference type="NCBI Taxonomy" id="517418"/>
    <lineage>
        <taxon>Bacteria</taxon>
        <taxon>Pseudomonadati</taxon>
        <taxon>Chlorobiota</taxon>
        <taxon>Chlorobiia</taxon>
        <taxon>Chlorobiales</taxon>
        <taxon>Chloroherpetonaceae</taxon>
        <taxon>Chloroherpeton</taxon>
    </lineage>
</organism>
<dbReference type="AlphaFoldDB" id="B3QU05"/>
<comment type="catalytic activity">
    <reaction evidence="13 17">
        <text>L-isoleucine + 2-oxoglutarate = (S)-3-methyl-2-oxopentanoate + L-glutamate</text>
        <dbReference type="Rhea" id="RHEA:24801"/>
        <dbReference type="ChEBI" id="CHEBI:16810"/>
        <dbReference type="ChEBI" id="CHEBI:29985"/>
        <dbReference type="ChEBI" id="CHEBI:35146"/>
        <dbReference type="ChEBI" id="CHEBI:58045"/>
        <dbReference type="EC" id="2.6.1.42"/>
    </reaction>
</comment>
<comment type="catalytic activity">
    <reaction evidence="12 17">
        <text>L-valine + 2-oxoglutarate = 3-methyl-2-oxobutanoate + L-glutamate</text>
        <dbReference type="Rhea" id="RHEA:24813"/>
        <dbReference type="ChEBI" id="CHEBI:11851"/>
        <dbReference type="ChEBI" id="CHEBI:16810"/>
        <dbReference type="ChEBI" id="CHEBI:29985"/>
        <dbReference type="ChEBI" id="CHEBI:57762"/>
        <dbReference type="EC" id="2.6.1.42"/>
    </reaction>
</comment>
<comment type="function">
    <text evidence="2 17">Acts on leucine, isoleucine and valine.</text>
</comment>
<dbReference type="InterPro" id="IPR043131">
    <property type="entry name" value="BCAT-like_N"/>
</dbReference>
<dbReference type="InterPro" id="IPR036038">
    <property type="entry name" value="Aminotransferase-like"/>
</dbReference>
<evidence type="ECO:0000256" key="7">
    <source>
        <dbReference type="ARBA" id="ARBA00022576"/>
    </source>
</evidence>
<dbReference type="GO" id="GO:0009098">
    <property type="term" value="P:L-leucine biosynthetic process"/>
    <property type="evidence" value="ECO:0007669"/>
    <property type="project" value="UniProtKB-UniPathway"/>
</dbReference>
<dbReference type="CDD" id="cd01557">
    <property type="entry name" value="BCAT_beta_family"/>
    <property type="match status" value="1"/>
</dbReference>
<dbReference type="Gene3D" id="3.30.470.10">
    <property type="match status" value="1"/>
</dbReference>
<dbReference type="PROSITE" id="PS00770">
    <property type="entry name" value="AA_TRANSFER_CLASS_4"/>
    <property type="match status" value="1"/>
</dbReference>
<comment type="cofactor">
    <cofactor evidence="1 16">
        <name>pyridoxal 5'-phosphate</name>
        <dbReference type="ChEBI" id="CHEBI:597326"/>
    </cofactor>
</comment>
<dbReference type="UniPathway" id="UPA00049">
    <property type="reaction ID" value="UER00062"/>
</dbReference>
<dbReference type="InterPro" id="IPR018300">
    <property type="entry name" value="Aminotrans_IV_CS"/>
</dbReference>
<protein>
    <recommendedName>
        <fullName evidence="17">Branched-chain-amino-acid aminotransferase</fullName>
        <shortName evidence="17">BCAT</shortName>
        <ecNumber evidence="17">2.6.1.42</ecNumber>
    </recommendedName>
</protein>
<dbReference type="Gene3D" id="3.20.10.10">
    <property type="entry name" value="D-amino Acid Aminotransferase, subunit A, domain 2"/>
    <property type="match status" value="1"/>
</dbReference>
<comment type="catalytic activity">
    <reaction evidence="14 17">
        <text>L-leucine + 2-oxoglutarate = 4-methyl-2-oxopentanoate + L-glutamate</text>
        <dbReference type="Rhea" id="RHEA:18321"/>
        <dbReference type="ChEBI" id="CHEBI:16810"/>
        <dbReference type="ChEBI" id="CHEBI:17865"/>
        <dbReference type="ChEBI" id="CHEBI:29985"/>
        <dbReference type="ChEBI" id="CHEBI:57427"/>
        <dbReference type="EC" id="2.6.1.42"/>
    </reaction>
</comment>
<evidence type="ECO:0000256" key="11">
    <source>
        <dbReference type="ARBA" id="ARBA00023304"/>
    </source>
</evidence>
<dbReference type="Proteomes" id="UP000001208">
    <property type="component" value="Chromosome"/>
</dbReference>
<dbReference type="InterPro" id="IPR001544">
    <property type="entry name" value="Aminotrans_IV"/>
</dbReference>
<evidence type="ECO:0000256" key="5">
    <source>
        <dbReference type="ARBA" id="ARBA00005072"/>
    </source>
</evidence>
<keyword evidence="9 17" id="KW-0808">Transferase</keyword>
<dbReference type="eggNOG" id="COG0115">
    <property type="taxonomic scope" value="Bacteria"/>
</dbReference>
<keyword evidence="19" id="KW-1185">Reference proteome</keyword>
<keyword evidence="10 16" id="KW-0663">Pyridoxal phosphate</keyword>
<dbReference type="NCBIfam" id="NF005146">
    <property type="entry name" value="PRK06606.1"/>
    <property type="match status" value="1"/>
</dbReference>
<evidence type="ECO:0000256" key="2">
    <source>
        <dbReference type="ARBA" id="ARBA00003109"/>
    </source>
</evidence>
<evidence type="ECO:0000256" key="6">
    <source>
        <dbReference type="ARBA" id="ARBA00009320"/>
    </source>
</evidence>
<dbReference type="UniPathway" id="UPA00048">
    <property type="reaction ID" value="UER00073"/>
</dbReference>
<dbReference type="InterPro" id="IPR043132">
    <property type="entry name" value="BCAT-like_C"/>
</dbReference>
<accession>B3QU05</accession>
<evidence type="ECO:0000256" key="8">
    <source>
        <dbReference type="ARBA" id="ARBA00022605"/>
    </source>
</evidence>
<evidence type="ECO:0000313" key="19">
    <source>
        <dbReference type="Proteomes" id="UP000001208"/>
    </source>
</evidence>
<gene>
    <name evidence="17" type="primary">ilvE</name>
    <name evidence="18" type="ordered locus">Ctha_0332</name>
</gene>
<dbReference type="SUPFAM" id="SSF56752">
    <property type="entry name" value="D-aminoacid aminotransferase-like PLP-dependent enzymes"/>
    <property type="match status" value="1"/>
</dbReference>
<dbReference type="InterPro" id="IPR005785">
    <property type="entry name" value="B_amino_transI"/>
</dbReference>
<evidence type="ECO:0000256" key="15">
    <source>
        <dbReference type="RuleBase" id="RU004106"/>
    </source>
</evidence>
<reference evidence="18 19" key="1">
    <citation type="submission" date="2008-06" db="EMBL/GenBank/DDBJ databases">
        <title>Complete sequence of Chloroherpeton thalassium ATCC 35110.</title>
        <authorList>
            <consortium name="US DOE Joint Genome Institute"/>
            <person name="Lucas S."/>
            <person name="Copeland A."/>
            <person name="Lapidus A."/>
            <person name="Glavina del Rio T."/>
            <person name="Dalin E."/>
            <person name="Tice H."/>
            <person name="Bruce D."/>
            <person name="Goodwin L."/>
            <person name="Pitluck S."/>
            <person name="Schmutz J."/>
            <person name="Larimer F."/>
            <person name="Land M."/>
            <person name="Hauser L."/>
            <person name="Kyrpides N."/>
            <person name="Mikhailova N."/>
            <person name="Liu Z."/>
            <person name="Li T."/>
            <person name="Zhao F."/>
            <person name="Overmann J."/>
            <person name="Bryant D.A."/>
            <person name="Richardson P."/>
        </authorList>
    </citation>
    <scope>NUCLEOTIDE SEQUENCE [LARGE SCALE GENOMIC DNA]</scope>
    <source>
        <strain evidence="19">ATCC 35110 / GB-78</strain>
    </source>
</reference>
<evidence type="ECO:0000256" key="17">
    <source>
        <dbReference type="RuleBase" id="RU364094"/>
    </source>
</evidence>
<dbReference type="GO" id="GO:0052655">
    <property type="term" value="F:L-valine-2-oxoglutarate transaminase activity"/>
    <property type="evidence" value="ECO:0007669"/>
    <property type="project" value="RHEA"/>
</dbReference>
<comment type="similarity">
    <text evidence="6 15">Belongs to the class-IV pyridoxal-phosphate-dependent aminotransferase family.</text>
</comment>
<dbReference type="GO" id="GO:0009099">
    <property type="term" value="P:L-valine biosynthetic process"/>
    <property type="evidence" value="ECO:0007669"/>
    <property type="project" value="UniProtKB-UniPathway"/>
</dbReference>
<dbReference type="NCBIfam" id="TIGR01122">
    <property type="entry name" value="ilvE_I"/>
    <property type="match status" value="1"/>
</dbReference>
<dbReference type="GO" id="GO:0052654">
    <property type="term" value="F:L-leucine-2-oxoglutarate transaminase activity"/>
    <property type="evidence" value="ECO:0007669"/>
    <property type="project" value="RHEA"/>
</dbReference>
<evidence type="ECO:0000256" key="13">
    <source>
        <dbReference type="ARBA" id="ARBA00048798"/>
    </source>
</evidence>
<dbReference type="GO" id="GO:0052656">
    <property type="term" value="F:L-isoleucine-2-oxoglutarate transaminase activity"/>
    <property type="evidence" value="ECO:0007669"/>
    <property type="project" value="RHEA"/>
</dbReference>
<dbReference type="Pfam" id="PF01063">
    <property type="entry name" value="Aminotran_4"/>
    <property type="match status" value="1"/>
</dbReference>
<dbReference type="UniPathway" id="UPA00047">
    <property type="reaction ID" value="UER00058"/>
</dbReference>
<dbReference type="RefSeq" id="WP_012498887.1">
    <property type="nucleotide sequence ID" value="NC_011026.1"/>
</dbReference>
<evidence type="ECO:0000256" key="3">
    <source>
        <dbReference type="ARBA" id="ARBA00004824"/>
    </source>
</evidence>
<dbReference type="GO" id="GO:0005829">
    <property type="term" value="C:cytosol"/>
    <property type="evidence" value="ECO:0007669"/>
    <property type="project" value="TreeGrafter"/>
</dbReference>
<dbReference type="InterPro" id="IPR033939">
    <property type="entry name" value="BCAT_family"/>
</dbReference>
<dbReference type="InterPro" id="IPR050571">
    <property type="entry name" value="Class-IV_PLP-Dep_Aminotrnsfr"/>
</dbReference>
<dbReference type="HOGENOM" id="CLU_020844_3_1_10"/>
<name>B3QU05_CHLT3</name>
<dbReference type="OrthoDB" id="9804984at2"/>
<dbReference type="EC" id="2.6.1.42" evidence="17"/>
<evidence type="ECO:0000256" key="12">
    <source>
        <dbReference type="ARBA" id="ARBA00048212"/>
    </source>
</evidence>
<dbReference type="KEGG" id="cts:Ctha_0332"/>
<dbReference type="EMBL" id="CP001100">
    <property type="protein sequence ID" value="ACF12803.1"/>
    <property type="molecule type" value="Genomic_DNA"/>
</dbReference>
<dbReference type="FunFam" id="3.20.10.10:FF:000001">
    <property type="entry name" value="Branched-chain-amino-acid aminotransferase"/>
    <property type="match status" value="1"/>
</dbReference>
<evidence type="ECO:0000256" key="10">
    <source>
        <dbReference type="ARBA" id="ARBA00022898"/>
    </source>
</evidence>